<dbReference type="Gene3D" id="2.70.40.10">
    <property type="match status" value="1"/>
</dbReference>
<reference evidence="8" key="1">
    <citation type="journal article" date="2019" name="Int. J. Syst. Evol. Microbiol.">
        <title>The Global Catalogue of Microorganisms (GCM) 10K type strain sequencing project: providing services to taxonomists for standard genome sequencing and annotation.</title>
        <authorList>
            <consortium name="The Broad Institute Genomics Platform"/>
            <consortium name="The Broad Institute Genome Sequencing Center for Infectious Disease"/>
            <person name="Wu L."/>
            <person name="Ma J."/>
        </authorList>
    </citation>
    <scope>NUCLEOTIDE SEQUENCE [LARGE SCALE GENOMIC DNA]</scope>
    <source>
        <strain evidence="8">CGMCC 1.13666</strain>
    </source>
</reference>
<evidence type="ECO:0000256" key="3">
    <source>
        <dbReference type="ARBA" id="ARBA00022801"/>
    </source>
</evidence>
<dbReference type="PANTHER" id="PTHR11241">
    <property type="entry name" value="DEOXYURIDINE 5'-TRIPHOSPHATE NUCLEOTIDOHYDROLASE"/>
    <property type="match status" value="1"/>
</dbReference>
<dbReference type="CDD" id="cd07557">
    <property type="entry name" value="trimeric_dUTPase"/>
    <property type="match status" value="1"/>
</dbReference>
<keyword evidence="8" id="KW-1185">Reference proteome</keyword>
<dbReference type="NCBIfam" id="NF001862">
    <property type="entry name" value="PRK00601.1"/>
    <property type="match status" value="1"/>
</dbReference>
<dbReference type="InterPro" id="IPR036157">
    <property type="entry name" value="dUTPase-like_sf"/>
</dbReference>
<dbReference type="Proteomes" id="UP001596411">
    <property type="component" value="Unassembled WGS sequence"/>
</dbReference>
<dbReference type="SUPFAM" id="SSF51283">
    <property type="entry name" value="dUTPase-like"/>
    <property type="match status" value="1"/>
</dbReference>
<proteinExistence type="inferred from homology"/>
<dbReference type="Pfam" id="PF00692">
    <property type="entry name" value="dUTPase"/>
    <property type="match status" value="1"/>
</dbReference>
<evidence type="ECO:0000256" key="1">
    <source>
        <dbReference type="ARBA" id="ARBA00006581"/>
    </source>
</evidence>
<dbReference type="EC" id="3.6.1.23" evidence="2"/>
<feature type="domain" description="dUTPase-like" evidence="6">
    <location>
        <begin position="10"/>
        <end position="137"/>
    </location>
</feature>
<organism evidence="7 8">
    <name type="scientific">Halomonas salifodinae</name>
    <dbReference type="NCBI Taxonomy" id="438745"/>
    <lineage>
        <taxon>Bacteria</taxon>
        <taxon>Pseudomonadati</taxon>
        <taxon>Pseudomonadota</taxon>
        <taxon>Gammaproteobacteria</taxon>
        <taxon>Oceanospirillales</taxon>
        <taxon>Halomonadaceae</taxon>
        <taxon>Halomonas</taxon>
    </lineage>
</organism>
<comment type="catalytic activity">
    <reaction evidence="5">
        <text>dUTP + H2O = dUMP + diphosphate + H(+)</text>
        <dbReference type="Rhea" id="RHEA:10248"/>
        <dbReference type="ChEBI" id="CHEBI:15377"/>
        <dbReference type="ChEBI" id="CHEBI:15378"/>
        <dbReference type="ChEBI" id="CHEBI:33019"/>
        <dbReference type="ChEBI" id="CHEBI:61555"/>
        <dbReference type="ChEBI" id="CHEBI:246422"/>
        <dbReference type="EC" id="3.6.1.23"/>
    </reaction>
</comment>
<dbReference type="InterPro" id="IPR029054">
    <property type="entry name" value="dUTPase-like"/>
</dbReference>
<evidence type="ECO:0000259" key="6">
    <source>
        <dbReference type="Pfam" id="PF00692"/>
    </source>
</evidence>
<dbReference type="PANTHER" id="PTHR11241:SF0">
    <property type="entry name" value="DEOXYURIDINE 5'-TRIPHOSPHATE NUCLEOTIDOHYDROLASE"/>
    <property type="match status" value="1"/>
</dbReference>
<dbReference type="NCBIfam" id="TIGR00576">
    <property type="entry name" value="dut"/>
    <property type="match status" value="1"/>
</dbReference>
<evidence type="ECO:0000256" key="4">
    <source>
        <dbReference type="ARBA" id="ARBA00023080"/>
    </source>
</evidence>
<evidence type="ECO:0000256" key="5">
    <source>
        <dbReference type="ARBA" id="ARBA00047686"/>
    </source>
</evidence>
<dbReference type="InterPro" id="IPR033704">
    <property type="entry name" value="dUTPase_trimeric"/>
</dbReference>
<evidence type="ECO:0000313" key="7">
    <source>
        <dbReference type="EMBL" id="MFC7091931.1"/>
    </source>
</evidence>
<keyword evidence="3 7" id="KW-0378">Hydrolase</keyword>
<name>A0ABW2F5V2_9GAMM</name>
<dbReference type="GO" id="GO:0004170">
    <property type="term" value="F:dUTP diphosphatase activity"/>
    <property type="evidence" value="ECO:0007669"/>
    <property type="project" value="UniProtKB-EC"/>
</dbReference>
<sequence length="138" mass="14810">MIQFKRLADDARLPVRATEGSAGFDLYCTIRADIAPGHRMLLPTGIAAALPPGTCGQIWPRSGIAVHHGIDRLAGLIDADFRGEIQVSLVNHGHETVSIRPGDRIAQLVVTPYLAEAVEVEELDETWRAEGAFGSTGV</sequence>
<dbReference type="RefSeq" id="WP_346064048.1">
    <property type="nucleotide sequence ID" value="NZ_BAAADR010000040.1"/>
</dbReference>
<dbReference type="InterPro" id="IPR008181">
    <property type="entry name" value="dUTPase"/>
</dbReference>
<protein>
    <recommendedName>
        <fullName evidence="2">dUTP diphosphatase</fullName>
        <ecNumber evidence="2">3.6.1.23</ecNumber>
    </recommendedName>
</protein>
<dbReference type="EMBL" id="JBHSZP010000053">
    <property type="protein sequence ID" value="MFC7091931.1"/>
    <property type="molecule type" value="Genomic_DNA"/>
</dbReference>
<evidence type="ECO:0000313" key="8">
    <source>
        <dbReference type="Proteomes" id="UP001596411"/>
    </source>
</evidence>
<evidence type="ECO:0000256" key="2">
    <source>
        <dbReference type="ARBA" id="ARBA00012379"/>
    </source>
</evidence>
<comment type="caution">
    <text evidence="7">The sequence shown here is derived from an EMBL/GenBank/DDBJ whole genome shotgun (WGS) entry which is preliminary data.</text>
</comment>
<accession>A0ABW2F5V2</accession>
<keyword evidence="4" id="KW-0546">Nucleotide metabolism</keyword>
<comment type="similarity">
    <text evidence="1">Belongs to the dUTPase family.</text>
</comment>
<gene>
    <name evidence="7" type="primary">dut</name>
    <name evidence="7" type="ORF">ACFQH5_20525</name>
</gene>